<proteinExistence type="predicted"/>
<dbReference type="AlphaFoldDB" id="A0ABD5XVB3"/>
<accession>A0ABD5XVB3</accession>
<keyword evidence="2" id="KW-1185">Reference proteome</keyword>
<evidence type="ECO:0000313" key="2">
    <source>
        <dbReference type="Proteomes" id="UP001596368"/>
    </source>
</evidence>
<comment type="caution">
    <text evidence="1">The sequence shown here is derived from an EMBL/GenBank/DDBJ whole genome shotgun (WGS) entry which is preliminary data.</text>
</comment>
<dbReference type="PROSITE" id="PS51257">
    <property type="entry name" value="PROKAR_LIPOPROTEIN"/>
    <property type="match status" value="1"/>
</dbReference>
<gene>
    <name evidence="1" type="ORF">ACFQRB_05075</name>
</gene>
<dbReference type="RefSeq" id="WP_284012438.1">
    <property type="nucleotide sequence ID" value="NZ_CP126156.1"/>
</dbReference>
<dbReference type="EMBL" id="JBHSZG010000001">
    <property type="protein sequence ID" value="MFC7136089.1"/>
    <property type="molecule type" value="Genomic_DNA"/>
</dbReference>
<organism evidence="1 2">
    <name type="scientific">Halobaculum litoreum</name>
    <dbReference type="NCBI Taxonomy" id="3031998"/>
    <lineage>
        <taxon>Archaea</taxon>
        <taxon>Methanobacteriati</taxon>
        <taxon>Methanobacteriota</taxon>
        <taxon>Stenosarchaea group</taxon>
        <taxon>Halobacteria</taxon>
        <taxon>Halobacteriales</taxon>
        <taxon>Haloferacaceae</taxon>
        <taxon>Halobaculum</taxon>
    </lineage>
</organism>
<evidence type="ECO:0000313" key="1">
    <source>
        <dbReference type="EMBL" id="MFC7136089.1"/>
    </source>
</evidence>
<dbReference type="GeneID" id="81122436"/>
<protein>
    <submittedName>
        <fullName evidence="1">Uncharacterized protein</fullName>
    </submittedName>
</protein>
<sequence length="168" mass="16948">MRRLLALCCLLALAGCTYGAAPQPTPTAVEYNVTNLDAAPVAVEIATADTPVDSLVFTAPNGTERTVPAPYDGDTTAPRTAILRPSNVSAVAAPGASVRATITVDGDASRTGALDANGTETFVVVARSQGRVVAVGLAACTLDTRAYYLDFTNGGYGPGVGIACRGGS</sequence>
<reference evidence="1 2" key="1">
    <citation type="journal article" date="2019" name="Int. J. Syst. Evol. Microbiol.">
        <title>The Global Catalogue of Microorganisms (GCM) 10K type strain sequencing project: providing services to taxonomists for standard genome sequencing and annotation.</title>
        <authorList>
            <consortium name="The Broad Institute Genomics Platform"/>
            <consortium name="The Broad Institute Genome Sequencing Center for Infectious Disease"/>
            <person name="Wu L."/>
            <person name="Ma J."/>
        </authorList>
    </citation>
    <scope>NUCLEOTIDE SEQUENCE [LARGE SCALE GENOMIC DNA]</scope>
    <source>
        <strain evidence="1 2">DT92</strain>
    </source>
</reference>
<name>A0ABD5XVB3_9EURY</name>
<dbReference type="Proteomes" id="UP001596368">
    <property type="component" value="Unassembled WGS sequence"/>
</dbReference>